<dbReference type="Proteomes" id="UP000828922">
    <property type="component" value="Linkage Group LG07"/>
</dbReference>
<sequence>MDNSESNINLTQILTALQHLQQENAVLKTSSPLLQDFNAFMAEFEAVFGDSDKARTQLACDVNWGEAALIDQFRCGLRDDVQDLLLTLADPSSFSEAITQAIRCDNRLFERRQEKKVTSNAQLWNNRPTTLPLVPQTTPVARIASFGPALMQIDTAKFKSLTEAEKLRRRTNNLCLYCGNPGHIARQCPQKLIKLQV</sequence>
<feature type="non-terminal residue" evidence="1">
    <location>
        <position position="197"/>
    </location>
</feature>
<evidence type="ECO:0000313" key="1">
    <source>
        <dbReference type="EMBL" id="KAH9558284.1"/>
    </source>
</evidence>
<keyword evidence="2" id="KW-1185">Reference proteome</keyword>
<protein>
    <submittedName>
        <fullName evidence="1">Uncharacterized protein</fullName>
    </submittedName>
</protein>
<dbReference type="EMBL" id="CM038913">
    <property type="protein sequence ID" value="KAH9558284.1"/>
    <property type="molecule type" value="Genomic_DNA"/>
</dbReference>
<reference evidence="2" key="1">
    <citation type="journal article" date="2022" name="New Phytol.">
        <title>Phylogenomic structure and speciation in an emerging model: the Sphagnum magellanicum complex (Bryophyta).</title>
        <authorList>
            <person name="Shaw A.J."/>
            <person name="Piatkowski B."/>
            <person name="Duffy A.M."/>
            <person name="Aguero B."/>
            <person name="Imwattana K."/>
            <person name="Nieto-Lugilde M."/>
            <person name="Healey A."/>
            <person name="Weston D.J."/>
            <person name="Patel M.N."/>
            <person name="Schmutz J."/>
            <person name="Grimwood J."/>
            <person name="Yavitt J.B."/>
            <person name="Hassel K."/>
            <person name="Stenoien H.K."/>
            <person name="Flatberg K.I."/>
            <person name="Bickford C.P."/>
            <person name="Hicks K.A."/>
        </authorList>
    </citation>
    <scope>NUCLEOTIDE SEQUENCE [LARGE SCALE GENOMIC DNA]</scope>
</reference>
<name>A0ACB8HPV3_9BRYO</name>
<organism evidence="1 2">
    <name type="scientific">Sphagnum magellanicum</name>
    <dbReference type="NCBI Taxonomy" id="128215"/>
    <lineage>
        <taxon>Eukaryota</taxon>
        <taxon>Viridiplantae</taxon>
        <taxon>Streptophyta</taxon>
        <taxon>Embryophyta</taxon>
        <taxon>Bryophyta</taxon>
        <taxon>Sphagnophytina</taxon>
        <taxon>Sphagnopsida</taxon>
        <taxon>Sphagnales</taxon>
        <taxon>Sphagnaceae</taxon>
        <taxon>Sphagnum</taxon>
    </lineage>
</organism>
<evidence type="ECO:0000313" key="2">
    <source>
        <dbReference type="Proteomes" id="UP000828922"/>
    </source>
</evidence>
<comment type="caution">
    <text evidence="1">The sequence shown here is derived from an EMBL/GenBank/DDBJ whole genome shotgun (WGS) entry which is preliminary data.</text>
</comment>
<gene>
    <name evidence="1" type="ORF">CY35_07G130600</name>
</gene>
<proteinExistence type="predicted"/>
<accession>A0ACB8HPV3</accession>